<dbReference type="InterPro" id="IPR014953">
    <property type="entry name" value="DUF1824"/>
</dbReference>
<evidence type="ECO:0000313" key="1">
    <source>
        <dbReference type="EMBL" id="NMF58191.1"/>
    </source>
</evidence>
<dbReference type="Proteomes" id="UP000738376">
    <property type="component" value="Unassembled WGS sequence"/>
</dbReference>
<accession>A0ABX1LRR8</accession>
<organism evidence="1 2">
    <name type="scientific">Pseudanabaena yagii GIHE-NHR1</name>
    <dbReference type="NCBI Taxonomy" id="2722753"/>
    <lineage>
        <taxon>Bacteria</taxon>
        <taxon>Bacillati</taxon>
        <taxon>Cyanobacteriota</taxon>
        <taxon>Cyanophyceae</taxon>
        <taxon>Pseudanabaenales</taxon>
        <taxon>Pseudanabaenaceae</taxon>
        <taxon>Pseudanabaena</taxon>
        <taxon>Pseudanabaena yagii</taxon>
    </lineage>
</organism>
<protein>
    <submittedName>
        <fullName evidence="1">DUF1824 family protein</fullName>
    </submittedName>
</protein>
<reference evidence="1 2" key="1">
    <citation type="submission" date="2020-03" db="EMBL/GenBank/DDBJ databases">
        <title>Draft Genome Sequence of 2-Methylisoborneol Producing Pseudanabaena yagii Strain GIHE-NHR1 Isolated from North Han River in South Korea.</title>
        <authorList>
            <person name="Jeong J."/>
        </authorList>
    </citation>
    <scope>NUCLEOTIDE SEQUENCE [LARGE SCALE GENOMIC DNA]</scope>
    <source>
        <strain evidence="1 2">GIHE-NHR1</strain>
    </source>
</reference>
<comment type="caution">
    <text evidence="1">The sequence shown here is derived from an EMBL/GenBank/DDBJ whole genome shotgun (WGS) entry which is preliminary data.</text>
</comment>
<sequence>MSNILTIADAERILWELSDLDPETATSERRSQIREALDYLTKQADYHIFGICADTTQEALQSLQSYAEHFRYELPENNDLTEIADGVYLKYNPRSRRYHIDNYKGTYRGVLLSLHTDFTDGYSGTHGHFPLDLF</sequence>
<evidence type="ECO:0000313" key="2">
    <source>
        <dbReference type="Proteomes" id="UP000738376"/>
    </source>
</evidence>
<keyword evidence="2" id="KW-1185">Reference proteome</keyword>
<dbReference type="RefSeq" id="WP_169363121.1">
    <property type="nucleotide sequence ID" value="NZ_JAAVJL010000001.1"/>
</dbReference>
<dbReference type="Pfam" id="PF08854">
    <property type="entry name" value="DUF1824"/>
    <property type="match status" value="1"/>
</dbReference>
<dbReference type="SUPFAM" id="SSF160532">
    <property type="entry name" value="Ava3019-like"/>
    <property type="match status" value="1"/>
</dbReference>
<dbReference type="EMBL" id="JAAVJL010000001">
    <property type="protein sequence ID" value="NMF58191.1"/>
    <property type="molecule type" value="Genomic_DNA"/>
</dbReference>
<name>A0ABX1LRR8_9CYAN</name>
<gene>
    <name evidence="1" type="ORF">HC246_09200</name>
</gene>
<proteinExistence type="predicted"/>
<dbReference type="Gene3D" id="3.30.360.10">
    <property type="entry name" value="Dihydrodipicolinate Reductase, domain 2"/>
    <property type="match status" value="1"/>
</dbReference>